<dbReference type="STRING" id="395961.Cyan7425_4978"/>
<dbReference type="KEGG" id="cyn:Cyan7425_4978"/>
<feature type="coiled-coil region" evidence="1">
    <location>
        <begin position="25"/>
        <end position="100"/>
    </location>
</feature>
<dbReference type="AlphaFoldDB" id="B8HNE9"/>
<evidence type="ECO:0000256" key="1">
    <source>
        <dbReference type="SAM" id="Coils"/>
    </source>
</evidence>
<accession>B8HNE9</accession>
<dbReference type="Pfam" id="PF11068">
    <property type="entry name" value="YlqD"/>
    <property type="match status" value="1"/>
</dbReference>
<dbReference type="EMBL" id="CP001344">
    <property type="protein sequence ID" value="ACL47276.1"/>
    <property type="molecule type" value="Genomic_DNA"/>
</dbReference>
<dbReference type="HOGENOM" id="CLU_135539_0_0_3"/>
<dbReference type="eggNOG" id="ENOG50301P4">
    <property type="taxonomic scope" value="Bacteria"/>
</dbReference>
<sequence>MDIPTDQLLLRRAINVKAVVTPRWKEEAQQTLQAQLNQLDMQLQQLELQAQQMITEIRKQGIQIVGAEGLQPTDNVQTQIQELQMQVNARKSEILEQKNQILQQLNQVQLLQLEQEVDQGQIDNFFFIKEGDNLIQKMQVELLIRDGVIEQIRGTL</sequence>
<evidence type="ECO:0000313" key="2">
    <source>
        <dbReference type="EMBL" id="ACL47276.1"/>
    </source>
</evidence>
<gene>
    <name evidence="2" type="ordered locus">Cyan7425_4978</name>
</gene>
<organism evidence="2">
    <name type="scientific">Cyanothece sp. (strain PCC 7425 / ATCC 29141)</name>
    <dbReference type="NCBI Taxonomy" id="395961"/>
    <lineage>
        <taxon>Bacteria</taxon>
        <taxon>Bacillati</taxon>
        <taxon>Cyanobacteriota</taxon>
        <taxon>Cyanophyceae</taxon>
        <taxon>Gomontiellales</taxon>
        <taxon>Cyanothecaceae</taxon>
        <taxon>Cyanothece</taxon>
    </lineage>
</organism>
<name>B8HNE9_CYAP4</name>
<proteinExistence type="predicted"/>
<dbReference type="Gene3D" id="6.10.140.1110">
    <property type="match status" value="1"/>
</dbReference>
<dbReference type="OrthoDB" id="9804635at2"/>
<reference evidence="2" key="1">
    <citation type="submission" date="2009-01" db="EMBL/GenBank/DDBJ databases">
        <title>Complete sequence of chromosome Cyanothece sp. PCC 7425.</title>
        <authorList>
            <consortium name="US DOE Joint Genome Institute"/>
            <person name="Lucas S."/>
            <person name="Copeland A."/>
            <person name="Lapidus A."/>
            <person name="Glavina del Rio T."/>
            <person name="Dalin E."/>
            <person name="Tice H."/>
            <person name="Bruce D."/>
            <person name="Goodwin L."/>
            <person name="Pitluck S."/>
            <person name="Sims D."/>
            <person name="Meineke L."/>
            <person name="Brettin T."/>
            <person name="Detter J.C."/>
            <person name="Han C."/>
            <person name="Larimer F."/>
            <person name="Land M."/>
            <person name="Hauser L."/>
            <person name="Kyrpides N."/>
            <person name="Ovchinnikova G."/>
            <person name="Liberton M."/>
            <person name="Stoeckel J."/>
            <person name="Banerjee A."/>
            <person name="Singh A."/>
            <person name="Page L."/>
            <person name="Sato H."/>
            <person name="Zhao L."/>
            <person name="Sherman L."/>
            <person name="Pakrasi H."/>
            <person name="Richardson P."/>
        </authorList>
    </citation>
    <scope>NUCLEOTIDE SEQUENCE</scope>
    <source>
        <strain evidence="2">PCC 7425</strain>
    </source>
</reference>
<keyword evidence="1" id="KW-0175">Coiled coil</keyword>
<dbReference type="InterPro" id="IPR021297">
    <property type="entry name" value="YlqD"/>
</dbReference>
<protein>
    <submittedName>
        <fullName evidence="2">Uncharacterized protein</fullName>
    </submittedName>
</protein>